<dbReference type="PANTHER" id="PTHR44051">
    <property type="entry name" value="GLUTATHIONE S-TRANSFERASE-RELATED"/>
    <property type="match status" value="1"/>
</dbReference>
<name>A0A2D6YKA9_9DELT</name>
<dbReference type="SFLD" id="SFLDS00019">
    <property type="entry name" value="Glutathione_Transferase_(cytos"/>
    <property type="match status" value="1"/>
</dbReference>
<dbReference type="InterPro" id="IPR036282">
    <property type="entry name" value="Glutathione-S-Trfase_C_sf"/>
</dbReference>
<feature type="domain" description="GST N-terminal" evidence="1">
    <location>
        <begin position="1"/>
        <end position="87"/>
    </location>
</feature>
<dbReference type="SFLD" id="SFLDG00358">
    <property type="entry name" value="Main_(cytGST)"/>
    <property type="match status" value="1"/>
</dbReference>
<reference evidence="4" key="1">
    <citation type="submission" date="2017-09" db="EMBL/GenBank/DDBJ databases">
        <title>The Reconstruction of 2,631 Draft Metagenome-Assembled Genomes from the Global Oceans.</title>
        <authorList>
            <person name="Tully B.J."/>
            <person name="Graham E.D."/>
            <person name="Heidelberg J.F."/>
        </authorList>
    </citation>
    <scope>NUCLEOTIDE SEQUENCE [LARGE SCALE GENOMIC DNA]</scope>
</reference>
<dbReference type="PANTHER" id="PTHR44051:SF19">
    <property type="entry name" value="DISULFIDE-BOND OXIDOREDUCTASE YFCG"/>
    <property type="match status" value="1"/>
</dbReference>
<evidence type="ECO:0000259" key="1">
    <source>
        <dbReference type="PROSITE" id="PS50404"/>
    </source>
</evidence>
<dbReference type="Proteomes" id="UP000226525">
    <property type="component" value="Unassembled WGS sequence"/>
</dbReference>
<gene>
    <name evidence="3" type="ORF">CMN54_09255</name>
</gene>
<comment type="caution">
    <text evidence="3">The sequence shown here is derived from an EMBL/GenBank/DDBJ whole genome shotgun (WGS) entry which is preliminary data.</text>
</comment>
<dbReference type="CDD" id="cd03048">
    <property type="entry name" value="GST_N_Ure2p_like"/>
    <property type="match status" value="1"/>
</dbReference>
<dbReference type="Gene3D" id="1.20.1050.10">
    <property type="match status" value="1"/>
</dbReference>
<dbReference type="PROSITE" id="PS50405">
    <property type="entry name" value="GST_CTER"/>
    <property type="match status" value="1"/>
</dbReference>
<dbReference type="SUPFAM" id="SSF52833">
    <property type="entry name" value="Thioredoxin-like"/>
    <property type="match status" value="1"/>
</dbReference>
<dbReference type="PROSITE" id="PS50404">
    <property type="entry name" value="GST_NTER"/>
    <property type="match status" value="1"/>
</dbReference>
<protein>
    <submittedName>
        <fullName evidence="3">Thiol:disulfide oxidoreductase</fullName>
    </submittedName>
</protein>
<evidence type="ECO:0000259" key="2">
    <source>
        <dbReference type="PROSITE" id="PS50405"/>
    </source>
</evidence>
<dbReference type="EMBL" id="NZEX01000102">
    <property type="protein sequence ID" value="MAH63613.1"/>
    <property type="molecule type" value="Genomic_DNA"/>
</dbReference>
<proteinExistence type="predicted"/>
<organism evidence="3 4">
    <name type="scientific">SAR324 cluster bacterium</name>
    <dbReference type="NCBI Taxonomy" id="2024889"/>
    <lineage>
        <taxon>Bacteria</taxon>
        <taxon>Deltaproteobacteria</taxon>
        <taxon>SAR324 cluster</taxon>
    </lineage>
</organism>
<dbReference type="InterPro" id="IPR010987">
    <property type="entry name" value="Glutathione-S-Trfase_C-like"/>
</dbReference>
<dbReference type="InterPro" id="IPR040079">
    <property type="entry name" value="Glutathione_S-Trfase"/>
</dbReference>
<dbReference type="Pfam" id="PF02798">
    <property type="entry name" value="GST_N"/>
    <property type="match status" value="1"/>
</dbReference>
<sequence>MIQLYYFPTPNGHKITIFLEETKLDYRIHPVDILKGDQFESEFLKISPNNKMPAIVDTEPEDGEGPLSLFESGAILRYLAQKTERFYPQRVREAWEVEQWLTWQVAHFGPMLGQNHHFNIYAPEQVPYAQERYTQETSRLYSVLNNRLRDRDFVAGTYSIADMAIYPWAIGWERQKQDLSMYPYVADYLNLIGSRPTVKKAYEIGQQYRRVDANHMKPEEWQTLFGNKIAKT</sequence>
<dbReference type="Gene3D" id="3.40.30.10">
    <property type="entry name" value="Glutaredoxin"/>
    <property type="match status" value="1"/>
</dbReference>
<dbReference type="InterPro" id="IPR004045">
    <property type="entry name" value="Glutathione_S-Trfase_N"/>
</dbReference>
<dbReference type="FunFam" id="3.40.30.10:FF:000046">
    <property type="entry name" value="GSH-dependent disulfide bond oxidoreductase"/>
    <property type="match status" value="1"/>
</dbReference>
<evidence type="ECO:0000313" key="3">
    <source>
        <dbReference type="EMBL" id="MAH63613.1"/>
    </source>
</evidence>
<evidence type="ECO:0000313" key="4">
    <source>
        <dbReference type="Proteomes" id="UP000226525"/>
    </source>
</evidence>
<dbReference type="AlphaFoldDB" id="A0A2D6YKA9"/>
<accession>A0A2D6YKA9</accession>
<dbReference type="InterPro" id="IPR036249">
    <property type="entry name" value="Thioredoxin-like_sf"/>
</dbReference>
<feature type="domain" description="GST C-terminal" evidence="2">
    <location>
        <begin position="90"/>
        <end position="211"/>
    </location>
</feature>
<dbReference type="SUPFAM" id="SSF47616">
    <property type="entry name" value="GST C-terminal domain-like"/>
    <property type="match status" value="1"/>
</dbReference>
<dbReference type="SFLD" id="SFLDG01151">
    <property type="entry name" value="Main.2:_Nu-like"/>
    <property type="match status" value="1"/>
</dbReference>